<evidence type="ECO:0000313" key="2">
    <source>
        <dbReference type="Proteomes" id="UP000005239"/>
    </source>
</evidence>
<accession>A0A2A6CFN6</accession>
<evidence type="ECO:0000313" key="1">
    <source>
        <dbReference type="EnsemblMetazoa" id="PPA22556.1"/>
    </source>
</evidence>
<protein>
    <submittedName>
        <fullName evidence="1">Uncharacterized protein</fullName>
    </submittedName>
</protein>
<dbReference type="Proteomes" id="UP000005239">
    <property type="component" value="Unassembled WGS sequence"/>
</dbReference>
<name>A0A2A6CFN6_PRIPA</name>
<reference evidence="1" key="2">
    <citation type="submission" date="2022-06" db="UniProtKB">
        <authorList>
            <consortium name="EnsemblMetazoa"/>
        </authorList>
    </citation>
    <scope>IDENTIFICATION</scope>
    <source>
        <strain evidence="1">PS312</strain>
    </source>
</reference>
<dbReference type="AlphaFoldDB" id="A0A2A6CFN6"/>
<dbReference type="EnsemblMetazoa" id="PPA22556.1">
    <property type="protein sequence ID" value="PPA22556.1"/>
    <property type="gene ID" value="WBGene00112110"/>
</dbReference>
<sequence length="620" mass="69385">MKILPSLPTFMLFLLLLLMPMSVVQASHPDLEKLMDDLFNEIEHPVNWTSGQAVPRACLKLHALHVDKVAYVHPTLRWKQEEYDNVKNINRKTDGCGAACYMNIVPCLGTTSLKQATGWIEPKHASIGRICADLGAKNELLPKDYVILRNDDEIHFFMSSMPWDSHTCSLCVALPNTDQLFSIVGPMLSLKGVAGEWTVHDNFTGEKVPYPWSWYKPGEALFNFTITRDPKHYNWSLGWFAVIVGFLVMVAQEYGDTKMRAATIGSTAIAIAIWATEEQLIMQKHMAGVIAMVTIGMWMHGISLRWLAILDPPQAAEEEEACDRDSEEKEKGCVPQLLPLCRPSIMAMLFRALVIICLLLSGVFAITREIEVWGTLSCLNTSHGLSSIKKATSYLMETDLGHFPDWSATIRSKDVDNGSFSLYGWEAEVSGVIDFFLWFTLPCPPQNECTDSDYVEKCKGASSVDYTFMMERGGDNRKPYVQYHTECSIGHRDSAGKEHSGLWCKGGVCEGWCNILLESFKTQFPETSLGLFDAPSPGAQESCEGVALPPSSDENIAYYNKNVLPVERDEIIPLYDGKNFVGYTCGNIMDTERSHSFMISYKHQNPVLLAVFSYLMCFGG</sequence>
<organism evidence="1 2">
    <name type="scientific">Pristionchus pacificus</name>
    <name type="common">Parasitic nematode worm</name>
    <dbReference type="NCBI Taxonomy" id="54126"/>
    <lineage>
        <taxon>Eukaryota</taxon>
        <taxon>Metazoa</taxon>
        <taxon>Ecdysozoa</taxon>
        <taxon>Nematoda</taxon>
        <taxon>Chromadorea</taxon>
        <taxon>Rhabditida</taxon>
        <taxon>Rhabditina</taxon>
        <taxon>Diplogasteromorpha</taxon>
        <taxon>Diplogasteroidea</taxon>
        <taxon>Neodiplogasteridae</taxon>
        <taxon>Pristionchus</taxon>
    </lineage>
</organism>
<keyword evidence="2" id="KW-1185">Reference proteome</keyword>
<proteinExistence type="predicted"/>
<gene>
    <name evidence="1" type="primary">WBGene00112110</name>
</gene>
<reference evidence="2" key="1">
    <citation type="journal article" date="2008" name="Nat. Genet.">
        <title>The Pristionchus pacificus genome provides a unique perspective on nematode lifestyle and parasitism.</title>
        <authorList>
            <person name="Dieterich C."/>
            <person name="Clifton S.W."/>
            <person name="Schuster L.N."/>
            <person name="Chinwalla A."/>
            <person name="Delehaunty K."/>
            <person name="Dinkelacker I."/>
            <person name="Fulton L."/>
            <person name="Fulton R."/>
            <person name="Godfrey J."/>
            <person name="Minx P."/>
            <person name="Mitreva M."/>
            <person name="Roeseler W."/>
            <person name="Tian H."/>
            <person name="Witte H."/>
            <person name="Yang S.P."/>
            <person name="Wilson R.K."/>
            <person name="Sommer R.J."/>
        </authorList>
    </citation>
    <scope>NUCLEOTIDE SEQUENCE [LARGE SCALE GENOMIC DNA]</scope>
    <source>
        <strain evidence="2">PS312</strain>
    </source>
</reference>
<accession>A0A8R1YIP3</accession>